<feature type="transmembrane region" description="Helical" evidence="7">
    <location>
        <begin position="69"/>
        <end position="91"/>
    </location>
</feature>
<evidence type="ECO:0000256" key="5">
    <source>
        <dbReference type="ARBA" id="ARBA00022989"/>
    </source>
</evidence>
<proteinExistence type="inferred from homology"/>
<dbReference type="SUPFAM" id="SSF103473">
    <property type="entry name" value="MFS general substrate transporter"/>
    <property type="match status" value="1"/>
</dbReference>
<dbReference type="Pfam" id="PF00083">
    <property type="entry name" value="Sugar_tr"/>
    <property type="match status" value="1"/>
</dbReference>
<dbReference type="InterPro" id="IPR005829">
    <property type="entry name" value="Sugar_transporter_CS"/>
</dbReference>
<gene>
    <name evidence="9" type="ORF">PQJ73_29695</name>
</gene>
<keyword evidence="5 7" id="KW-1133">Transmembrane helix</keyword>
<organism evidence="9 10">
    <name type="scientific">Rhodoplanes tepidamans</name>
    <name type="common">Rhodoplanes cryptolactis</name>
    <dbReference type="NCBI Taxonomy" id="200616"/>
    <lineage>
        <taxon>Bacteria</taxon>
        <taxon>Pseudomonadati</taxon>
        <taxon>Pseudomonadota</taxon>
        <taxon>Alphaproteobacteria</taxon>
        <taxon>Hyphomicrobiales</taxon>
        <taxon>Nitrobacteraceae</taxon>
        <taxon>Rhodoplanes</taxon>
    </lineage>
</organism>
<feature type="transmembrane region" description="Helical" evidence="7">
    <location>
        <begin position="157"/>
        <end position="179"/>
    </location>
</feature>
<feature type="transmembrane region" description="Helical" evidence="7">
    <location>
        <begin position="42"/>
        <end position="63"/>
    </location>
</feature>
<evidence type="ECO:0000256" key="2">
    <source>
        <dbReference type="ARBA" id="ARBA00010992"/>
    </source>
</evidence>
<feature type="transmembrane region" description="Helical" evidence="7">
    <location>
        <begin position="360"/>
        <end position="382"/>
    </location>
</feature>
<dbReference type="Proteomes" id="UP001165652">
    <property type="component" value="Unassembled WGS sequence"/>
</dbReference>
<name>A0ABT5JKN6_RHOTP</name>
<protein>
    <submittedName>
        <fullName evidence="9">MFS transporter</fullName>
    </submittedName>
</protein>
<accession>A0ABT5JKN6</accession>
<evidence type="ECO:0000256" key="1">
    <source>
        <dbReference type="ARBA" id="ARBA00004141"/>
    </source>
</evidence>
<evidence type="ECO:0000256" key="3">
    <source>
        <dbReference type="ARBA" id="ARBA00022448"/>
    </source>
</evidence>
<comment type="caution">
    <text evidence="9">The sequence shown here is derived from an EMBL/GenBank/DDBJ whole genome shotgun (WGS) entry which is preliminary data.</text>
</comment>
<dbReference type="InterPro" id="IPR020846">
    <property type="entry name" value="MFS_dom"/>
</dbReference>
<dbReference type="PROSITE" id="PS00217">
    <property type="entry name" value="SUGAR_TRANSPORT_2"/>
    <property type="match status" value="1"/>
</dbReference>
<feature type="transmembrane region" description="Helical" evidence="7">
    <location>
        <begin position="306"/>
        <end position="327"/>
    </location>
</feature>
<comment type="subcellular location">
    <subcellularLocation>
        <location evidence="1">Membrane</location>
        <topology evidence="1">Multi-pass membrane protein</topology>
    </subcellularLocation>
</comment>
<evidence type="ECO:0000313" key="10">
    <source>
        <dbReference type="Proteomes" id="UP001165652"/>
    </source>
</evidence>
<dbReference type="PANTHER" id="PTHR23511">
    <property type="entry name" value="SYNAPTIC VESICLE GLYCOPROTEIN 2"/>
    <property type="match status" value="1"/>
</dbReference>
<reference evidence="9" key="1">
    <citation type="journal article" date="2023" name="Microbiol Resour">
        <title>Genome Sequences of Rhodoplanes serenus and Two Thermotolerant Strains, Rhodoplanes tepidamans and 'Rhodoplanes cryptolactis,' Further Refine the Genus.</title>
        <authorList>
            <person name="Rayyan A.A."/>
            <person name="Kyndt J.A."/>
        </authorList>
    </citation>
    <scope>NUCLEOTIDE SEQUENCE</scope>
    <source>
        <strain evidence="9">DSM 9987</strain>
    </source>
</reference>
<evidence type="ECO:0000256" key="7">
    <source>
        <dbReference type="SAM" id="Phobius"/>
    </source>
</evidence>
<feature type="transmembrane region" description="Helical" evidence="7">
    <location>
        <begin position="100"/>
        <end position="118"/>
    </location>
</feature>
<feature type="transmembrane region" description="Helical" evidence="7">
    <location>
        <begin position="185"/>
        <end position="206"/>
    </location>
</feature>
<dbReference type="EMBL" id="JAQQLI010000096">
    <property type="protein sequence ID" value="MDC7789873.1"/>
    <property type="molecule type" value="Genomic_DNA"/>
</dbReference>
<keyword evidence="4 7" id="KW-0812">Transmembrane</keyword>
<dbReference type="InterPro" id="IPR036259">
    <property type="entry name" value="MFS_trans_sf"/>
</dbReference>
<dbReference type="PROSITE" id="PS50850">
    <property type="entry name" value="MFS"/>
    <property type="match status" value="1"/>
</dbReference>
<keyword evidence="10" id="KW-1185">Reference proteome</keyword>
<sequence length="457" mass="49429">MLTPTPSGDDRTRLDDIVGRIERLPISTWHVKARVIIGTATFFDAFDALAIAFVLPVLAPLWTLTSPQIGLMISVGYLGQLVGALAFGWLAQKHGRVKTMIWAVLLFTSMSIGCAVAWDYNSLLAFRTLQGLGLGGEVPIAAVYISEIAKAKGRGRFVLLYELIFPVGLVAAGLLGRWVVPHLGWHYMFLIGAIPAVLVVFMQRILPESPRWLATRGRFAEAEAALSYIERETEKATGAPLPPPAPVVASDDRPASWADLFGPRYLRRTLVVWTIWFSAYLITYGLTVWLPTIYRTVFHLSLEDALQYGLITQVVGLAGTLTCALSIDRLGRRPWFALAFAGAATALCALWLIGAGSPTRVLVCVGIAFFFSSVLSIGVYLYTPELYPTRARAIAVSTATAWLRFASMIGPSIVGAMIGVGLEAVFLAFGLVAAAAAVITAVFAVETKGRVLEEISP</sequence>
<dbReference type="PANTHER" id="PTHR23511:SF34">
    <property type="entry name" value="SYNAPTIC VESICLE GLYCOPROTEIN 2"/>
    <property type="match status" value="1"/>
</dbReference>
<feature type="transmembrane region" description="Helical" evidence="7">
    <location>
        <begin position="334"/>
        <end position="354"/>
    </location>
</feature>
<keyword evidence="3" id="KW-0813">Transport</keyword>
<evidence type="ECO:0000256" key="6">
    <source>
        <dbReference type="ARBA" id="ARBA00023136"/>
    </source>
</evidence>
<comment type="similarity">
    <text evidence="2">Belongs to the major facilitator superfamily. Sugar transporter (TC 2.A.1.1) family.</text>
</comment>
<dbReference type="CDD" id="cd17316">
    <property type="entry name" value="MFS_SV2_like"/>
    <property type="match status" value="1"/>
</dbReference>
<dbReference type="RefSeq" id="WP_272780693.1">
    <property type="nucleotide sequence ID" value="NZ_JAQQLI010000096.1"/>
</dbReference>
<feature type="transmembrane region" description="Helical" evidence="7">
    <location>
        <begin position="424"/>
        <end position="445"/>
    </location>
</feature>
<reference evidence="9" key="2">
    <citation type="submission" date="2023-02" db="EMBL/GenBank/DDBJ databases">
        <authorList>
            <person name="Rayyan A."/>
            <person name="Meyer T."/>
            <person name="Kyndt J.A."/>
        </authorList>
    </citation>
    <scope>NUCLEOTIDE SEQUENCE</scope>
    <source>
        <strain evidence="9">DSM 9987</strain>
    </source>
</reference>
<evidence type="ECO:0000259" key="8">
    <source>
        <dbReference type="PROSITE" id="PS50850"/>
    </source>
</evidence>
<evidence type="ECO:0000313" key="9">
    <source>
        <dbReference type="EMBL" id="MDC7789873.1"/>
    </source>
</evidence>
<feature type="transmembrane region" description="Helical" evidence="7">
    <location>
        <begin position="394"/>
        <end position="418"/>
    </location>
</feature>
<dbReference type="Gene3D" id="1.20.1250.20">
    <property type="entry name" value="MFS general substrate transporter like domains"/>
    <property type="match status" value="1"/>
</dbReference>
<dbReference type="InterPro" id="IPR005828">
    <property type="entry name" value="MFS_sugar_transport-like"/>
</dbReference>
<keyword evidence="6 7" id="KW-0472">Membrane</keyword>
<feature type="domain" description="Major facilitator superfamily (MFS) profile" evidence="8">
    <location>
        <begin position="33"/>
        <end position="448"/>
    </location>
</feature>
<feature type="transmembrane region" description="Helical" evidence="7">
    <location>
        <begin position="124"/>
        <end position="145"/>
    </location>
</feature>
<evidence type="ECO:0000256" key="4">
    <source>
        <dbReference type="ARBA" id="ARBA00022692"/>
    </source>
</evidence>
<feature type="transmembrane region" description="Helical" evidence="7">
    <location>
        <begin position="270"/>
        <end position="294"/>
    </location>
</feature>